<dbReference type="Proteomes" id="UP001201812">
    <property type="component" value="Unassembled WGS sequence"/>
</dbReference>
<keyword evidence="13" id="KW-1185">Reference proteome</keyword>
<evidence type="ECO:0000256" key="7">
    <source>
        <dbReference type="ARBA" id="ARBA00022490"/>
    </source>
</evidence>
<comment type="caution">
    <text evidence="12">The sequence shown here is derived from an EMBL/GenBank/DDBJ whole genome shotgun (WGS) entry which is preliminary data.</text>
</comment>
<organism evidence="12 13">
    <name type="scientific">Ditylenchus destructor</name>
    <dbReference type="NCBI Taxonomy" id="166010"/>
    <lineage>
        <taxon>Eukaryota</taxon>
        <taxon>Metazoa</taxon>
        <taxon>Ecdysozoa</taxon>
        <taxon>Nematoda</taxon>
        <taxon>Chromadorea</taxon>
        <taxon>Rhabditida</taxon>
        <taxon>Tylenchina</taxon>
        <taxon>Tylenchomorpha</taxon>
        <taxon>Sphaerularioidea</taxon>
        <taxon>Anguinidae</taxon>
        <taxon>Anguininae</taxon>
        <taxon>Ditylenchus</taxon>
    </lineage>
</organism>
<feature type="domain" description="Rab3GAP catalytic subunit conserved" evidence="10">
    <location>
        <begin position="479"/>
        <end position="622"/>
    </location>
</feature>
<evidence type="ECO:0000313" key="13">
    <source>
        <dbReference type="Proteomes" id="UP001201812"/>
    </source>
</evidence>
<dbReference type="InterPro" id="IPR045698">
    <property type="entry name" value="Rab3GAP1_C"/>
</dbReference>
<evidence type="ECO:0000259" key="10">
    <source>
        <dbReference type="Pfam" id="PF13890"/>
    </source>
</evidence>
<dbReference type="GO" id="GO:0005096">
    <property type="term" value="F:GTPase activator activity"/>
    <property type="evidence" value="ECO:0007669"/>
    <property type="project" value="UniProtKB-KW"/>
</dbReference>
<proteinExistence type="inferred from homology"/>
<dbReference type="PANTHER" id="PTHR21422">
    <property type="entry name" value="RAB3 GTPASE-ACTIVATING PROTEIN CATALYTIC SUBUNIT"/>
    <property type="match status" value="1"/>
</dbReference>
<evidence type="ECO:0000259" key="11">
    <source>
        <dbReference type="Pfam" id="PF19533"/>
    </source>
</evidence>
<evidence type="ECO:0000256" key="1">
    <source>
        <dbReference type="ARBA" id="ARBA00004222"/>
    </source>
</evidence>
<name>A0AAD4NGG2_9BILA</name>
<sequence>MPETGFAKPSVIEADDDIFEINDFTVVTEFESFIASLEVYFSEFSKNKEERQQSPKIFSYKGVEFVFSYHSPSTDVDYLENLKHLSNSAHELASAKLDFAESPEISRQFGVSEYLFLKPVHQNATINDEDMLNMVLSALNIATLNCDCELPTFVQFGDDHRQLYAGVLQNRNARTCFEDAHLQSVLYKHKYLDGIVEMFKEKINTPLNLEHGIGISVCLHYVHKKGSPTPSEVAIHDNDANKNAKTCNHRYPFGADLDPMSEFTLSVCWINVKKSVLTENESYSDLEPSTSAKWFASSTFHSDSKYGLSSMLSDVLDCVEGSCSDCTVFSFCSNNPFNASLDPSANSAASILTPLTHSFGPTAVNFLPASVKNEEVFEECVQSWQTETSPDETPAELNSCKSAPTRSITCQVTVCLMETLVQSPRELNKFGSLWRKFCTIMRECWESNLDLPGAMFKENNYISADEEFFDAKESFEEYTAKGRHQPLSPKTYLLNVNVEIYVPLTQDRGPMTEDMIDEHTSFLTSLEEGEERARAQSDSLLSDMCAFKAANPGCVFEDFVRWHSPRDWVCNEDDDRKGHLSERMDSSGFWKSSWDSARPIPVFGQSRLFNEVKTAEQILQTFDSIKMRQLIDLLLPVVLTESTVTLMRKGEICKSLFEDDLSQLCRKVSRFTRYLNTEDVYEIRTDIERIETMIARFSSLKSFLSKHEQSYLSNEMNSEREINAENWPIAEQLDQMLNTLICGMLRTSSKDLPRHSKRIRIDDAPRGPLAIAIQKSICLPLDSSGTLLPKPSRKEYILRWITPRPGPDSRVMPQRMYVSASEDDGYRFCGSFSSDLTFS</sequence>
<dbReference type="InterPro" id="IPR045700">
    <property type="entry name" value="Rab3GAP1"/>
</dbReference>
<dbReference type="GO" id="GO:0005783">
    <property type="term" value="C:endoplasmic reticulum"/>
    <property type="evidence" value="ECO:0007669"/>
    <property type="project" value="UniProtKB-SubCell"/>
</dbReference>
<evidence type="ECO:0000313" key="12">
    <source>
        <dbReference type="EMBL" id="KAI1725906.1"/>
    </source>
</evidence>
<dbReference type="Pfam" id="PF13890">
    <property type="entry name" value="Rab3-GTPase_cat"/>
    <property type="match status" value="1"/>
</dbReference>
<keyword evidence="8" id="KW-0256">Endoplasmic reticulum</keyword>
<keyword evidence="7" id="KW-0963">Cytoplasm</keyword>
<accession>A0AAD4NGG2</accession>
<evidence type="ECO:0000256" key="5">
    <source>
        <dbReference type="ARBA" id="ARBA00015817"/>
    </source>
</evidence>
<keyword evidence="6" id="KW-0343">GTPase activation</keyword>
<evidence type="ECO:0000256" key="3">
    <source>
        <dbReference type="ARBA" id="ARBA00004496"/>
    </source>
</evidence>
<dbReference type="PANTHER" id="PTHR21422:SF9">
    <property type="entry name" value="RAB3 GTPASE-ACTIVATING PROTEIN CATALYTIC SUBUNIT"/>
    <property type="match status" value="1"/>
</dbReference>
<dbReference type="EMBL" id="JAKKPZ010000002">
    <property type="protein sequence ID" value="KAI1725906.1"/>
    <property type="molecule type" value="Genomic_DNA"/>
</dbReference>
<keyword evidence="9" id="KW-0333">Golgi apparatus</keyword>
<dbReference type="InterPro" id="IPR026147">
    <property type="entry name" value="Rab3GAP1_conserved"/>
</dbReference>
<evidence type="ECO:0000256" key="9">
    <source>
        <dbReference type="ARBA" id="ARBA00023034"/>
    </source>
</evidence>
<comment type="similarity">
    <text evidence="4">Belongs to the Rab3-GAP catalytic subunit family.</text>
</comment>
<evidence type="ECO:0000256" key="6">
    <source>
        <dbReference type="ARBA" id="ARBA00022468"/>
    </source>
</evidence>
<feature type="domain" description="Rab3GAP catalytic subunit C-terminal" evidence="11">
    <location>
        <begin position="663"/>
        <end position="838"/>
    </location>
</feature>
<dbReference type="GO" id="GO:0005794">
    <property type="term" value="C:Golgi apparatus"/>
    <property type="evidence" value="ECO:0007669"/>
    <property type="project" value="UniProtKB-SubCell"/>
</dbReference>
<dbReference type="Pfam" id="PF19533">
    <property type="entry name" value="Rab3-GAP_cat_C"/>
    <property type="match status" value="1"/>
</dbReference>
<evidence type="ECO:0000256" key="8">
    <source>
        <dbReference type="ARBA" id="ARBA00022824"/>
    </source>
</evidence>
<reference evidence="12" key="1">
    <citation type="submission" date="2022-01" db="EMBL/GenBank/DDBJ databases">
        <title>Genome Sequence Resource for Two Populations of Ditylenchus destructor, the Migratory Endoparasitic Phytonematode.</title>
        <authorList>
            <person name="Zhang H."/>
            <person name="Lin R."/>
            <person name="Xie B."/>
        </authorList>
    </citation>
    <scope>NUCLEOTIDE SEQUENCE</scope>
    <source>
        <strain evidence="12">BazhouSP</strain>
    </source>
</reference>
<protein>
    <recommendedName>
        <fullName evidence="5">Rab3 GTPase-activating protein catalytic subunit</fullName>
    </recommendedName>
</protein>
<evidence type="ECO:0000256" key="4">
    <source>
        <dbReference type="ARBA" id="ARBA00008856"/>
    </source>
</evidence>
<dbReference type="AlphaFoldDB" id="A0AAD4NGG2"/>
<comment type="subcellular location">
    <subcellularLocation>
        <location evidence="3">Cytoplasm</location>
    </subcellularLocation>
    <subcellularLocation>
        <location evidence="2">Endoplasmic reticulum</location>
    </subcellularLocation>
    <subcellularLocation>
        <location evidence="1">Golgi apparatus</location>
        <location evidence="1">cis-Golgi network</location>
    </subcellularLocation>
</comment>
<evidence type="ECO:0000256" key="2">
    <source>
        <dbReference type="ARBA" id="ARBA00004240"/>
    </source>
</evidence>
<gene>
    <name evidence="12" type="ORF">DdX_02593</name>
</gene>